<proteinExistence type="predicted"/>
<dbReference type="EMBL" id="BK016161">
    <property type="protein sequence ID" value="DAF99204.1"/>
    <property type="molecule type" value="Genomic_DNA"/>
</dbReference>
<protein>
    <submittedName>
        <fullName evidence="1">Uncharacterized protein</fullName>
    </submittedName>
</protein>
<sequence length="39" mass="4168">MRSAFVSFLPPIISLSSHSLTLSSSALNKIISLTKSFSV</sequence>
<reference evidence="1" key="1">
    <citation type="journal article" date="2021" name="Proc. Natl. Acad. Sci. U.S.A.">
        <title>A Catalog of Tens of Thousands of Viruses from Human Metagenomes Reveals Hidden Associations with Chronic Diseases.</title>
        <authorList>
            <person name="Tisza M.J."/>
            <person name="Buck C.B."/>
        </authorList>
    </citation>
    <scope>NUCLEOTIDE SEQUENCE</scope>
    <source>
        <strain evidence="1">CtW0z17</strain>
    </source>
</reference>
<evidence type="ECO:0000313" key="1">
    <source>
        <dbReference type="EMBL" id="DAF99204.1"/>
    </source>
</evidence>
<accession>A0A8S5UXN4</accession>
<name>A0A8S5UXN4_9CAUD</name>
<organism evidence="1">
    <name type="scientific">Podoviridae sp. ctW0z17</name>
    <dbReference type="NCBI Taxonomy" id="2825254"/>
    <lineage>
        <taxon>Viruses</taxon>
        <taxon>Duplodnaviria</taxon>
        <taxon>Heunggongvirae</taxon>
        <taxon>Uroviricota</taxon>
        <taxon>Caudoviricetes</taxon>
    </lineage>
</organism>